<name>A0A1F7UMJ3_9BACT</name>
<keyword evidence="1" id="KW-0732">Signal</keyword>
<proteinExistence type="predicted"/>
<evidence type="ECO:0000313" key="3">
    <source>
        <dbReference type="Proteomes" id="UP000176603"/>
    </source>
</evidence>
<dbReference type="PROSITE" id="PS51257">
    <property type="entry name" value="PROKAR_LIPOPROTEIN"/>
    <property type="match status" value="1"/>
</dbReference>
<dbReference type="STRING" id="1802399.A3E39_00060"/>
<gene>
    <name evidence="2" type="ORF">A3E39_00060</name>
</gene>
<evidence type="ECO:0000313" key="2">
    <source>
        <dbReference type="EMBL" id="OGL79500.1"/>
    </source>
</evidence>
<accession>A0A1F7UMJ3</accession>
<reference evidence="2 3" key="1">
    <citation type="journal article" date="2016" name="Nat. Commun.">
        <title>Thousands of microbial genomes shed light on interconnected biogeochemical processes in an aquifer system.</title>
        <authorList>
            <person name="Anantharaman K."/>
            <person name="Brown C.T."/>
            <person name="Hug L.A."/>
            <person name="Sharon I."/>
            <person name="Castelle C.J."/>
            <person name="Probst A.J."/>
            <person name="Thomas B.C."/>
            <person name="Singh A."/>
            <person name="Wilkins M.J."/>
            <person name="Karaoz U."/>
            <person name="Brodie E.L."/>
            <person name="Williams K.H."/>
            <person name="Hubbard S.S."/>
            <person name="Banfield J.F."/>
        </authorList>
    </citation>
    <scope>NUCLEOTIDE SEQUENCE [LARGE SCALE GENOMIC DNA]</scope>
</reference>
<protein>
    <recommendedName>
        <fullName evidence="4">Lipoprotein</fullName>
    </recommendedName>
</protein>
<organism evidence="2 3">
    <name type="scientific">Candidatus Uhrbacteria bacterium RIFCSPHIGHO2_12_FULL_60_25</name>
    <dbReference type="NCBI Taxonomy" id="1802399"/>
    <lineage>
        <taxon>Bacteria</taxon>
        <taxon>Candidatus Uhriibacteriota</taxon>
    </lineage>
</organism>
<dbReference type="EMBL" id="MGEH01000007">
    <property type="protein sequence ID" value="OGL79500.1"/>
    <property type="molecule type" value="Genomic_DNA"/>
</dbReference>
<dbReference type="Proteomes" id="UP000176603">
    <property type="component" value="Unassembled WGS sequence"/>
</dbReference>
<comment type="caution">
    <text evidence="2">The sequence shown here is derived from an EMBL/GenBank/DDBJ whole genome shotgun (WGS) entry which is preliminary data.</text>
</comment>
<evidence type="ECO:0008006" key="4">
    <source>
        <dbReference type="Google" id="ProtNLM"/>
    </source>
</evidence>
<evidence type="ECO:0000256" key="1">
    <source>
        <dbReference type="SAM" id="SignalP"/>
    </source>
</evidence>
<feature type="signal peptide" evidence="1">
    <location>
        <begin position="1"/>
        <end position="26"/>
    </location>
</feature>
<feature type="chain" id="PRO_5009533104" description="Lipoprotein" evidence="1">
    <location>
        <begin position="27"/>
        <end position="190"/>
    </location>
</feature>
<dbReference type="AlphaFoldDB" id="A0A1F7UMJ3"/>
<sequence length="190" mass="20602">MKRPFAFVTTLGLLATLGFGCNPFQAAKDKISEKIGEKVVEKTLEKAIEKSGAKDVDVDLDKQGFTFKDEKTGQVFSMGDNVAVPDNFPSDVPRYPDATPKSVTMNEEQQEASLMLETSGGLDEVVAWYKDEMPKQGWKSASSFDSAQAKIMSFEKDENGGTAKLSVSVTGDTSDGKTSIILARNGVEKE</sequence>